<dbReference type="InterPro" id="IPR010982">
    <property type="entry name" value="Lambda_DNA-bd_dom_sf"/>
</dbReference>
<protein>
    <submittedName>
        <fullName evidence="2">Helix-turn-helix transcriptional regulator</fullName>
    </submittedName>
</protein>
<dbReference type="SUPFAM" id="SSF47413">
    <property type="entry name" value="lambda repressor-like DNA-binding domains"/>
    <property type="match status" value="1"/>
</dbReference>
<dbReference type="PROSITE" id="PS50943">
    <property type="entry name" value="HTH_CROC1"/>
    <property type="match status" value="1"/>
</dbReference>
<proteinExistence type="predicted"/>
<dbReference type="Proteomes" id="UP000765160">
    <property type="component" value="Unassembled WGS sequence"/>
</dbReference>
<evidence type="ECO:0000313" key="2">
    <source>
        <dbReference type="EMBL" id="NKE43408.1"/>
    </source>
</evidence>
<dbReference type="Gene3D" id="1.10.260.40">
    <property type="entry name" value="lambda repressor-like DNA-binding domains"/>
    <property type="match status" value="1"/>
</dbReference>
<evidence type="ECO:0000259" key="1">
    <source>
        <dbReference type="PROSITE" id="PS50943"/>
    </source>
</evidence>
<name>A0ABX1ES89_9PROT</name>
<dbReference type="RefSeq" id="WP_168046371.1">
    <property type="nucleotide sequence ID" value="NZ_JAATJR010000001.1"/>
</dbReference>
<dbReference type="SMART" id="SM00530">
    <property type="entry name" value="HTH_XRE"/>
    <property type="match status" value="1"/>
</dbReference>
<dbReference type="InterPro" id="IPR001387">
    <property type="entry name" value="Cro/C1-type_HTH"/>
</dbReference>
<reference evidence="2 3" key="1">
    <citation type="submission" date="2020-03" db="EMBL/GenBank/DDBJ databases">
        <title>Roseomonas selenitidurans sp. nov. isolated from soil.</title>
        <authorList>
            <person name="Liu H."/>
        </authorList>
    </citation>
    <scope>NUCLEOTIDE SEQUENCE [LARGE SCALE GENOMIC DNA]</scope>
    <source>
        <strain evidence="2 3">JCM 15073</strain>
    </source>
</reference>
<accession>A0ABX1ES89</accession>
<dbReference type="EMBL" id="JAAVTX010000001">
    <property type="protein sequence ID" value="NKE43408.1"/>
    <property type="molecule type" value="Genomic_DNA"/>
</dbReference>
<keyword evidence="3" id="KW-1185">Reference proteome</keyword>
<evidence type="ECO:0000313" key="3">
    <source>
        <dbReference type="Proteomes" id="UP000765160"/>
    </source>
</evidence>
<dbReference type="CDD" id="cd00093">
    <property type="entry name" value="HTH_XRE"/>
    <property type="match status" value="1"/>
</dbReference>
<feature type="domain" description="HTH cro/C1-type" evidence="1">
    <location>
        <begin position="11"/>
        <end position="65"/>
    </location>
</feature>
<dbReference type="Pfam" id="PF13560">
    <property type="entry name" value="HTH_31"/>
    <property type="match status" value="1"/>
</dbReference>
<sequence length="108" mass="11951">MVKKHPIRPHLHAWRKAVGKTAQWLANELGTSHSTVLRYESGETGVDDDTFAAIAMAYGITLAELSSAPRDASKAQALDRLMTAVRDMDEETLQTLAGLAERLHPKRR</sequence>
<organism evidence="2 3">
    <name type="scientific">Falsiroseomonas frigidaquae</name>
    <dbReference type="NCBI Taxonomy" id="487318"/>
    <lineage>
        <taxon>Bacteria</taxon>
        <taxon>Pseudomonadati</taxon>
        <taxon>Pseudomonadota</taxon>
        <taxon>Alphaproteobacteria</taxon>
        <taxon>Acetobacterales</taxon>
        <taxon>Roseomonadaceae</taxon>
        <taxon>Falsiroseomonas</taxon>
    </lineage>
</organism>
<comment type="caution">
    <text evidence="2">The sequence shown here is derived from an EMBL/GenBank/DDBJ whole genome shotgun (WGS) entry which is preliminary data.</text>
</comment>
<gene>
    <name evidence="2" type="ORF">HB662_01365</name>
</gene>